<sequence>MFDRKDNVEIFSPFLNALKTALQSKPNHPDYQDTLSNFQMSLLHSIMACNGVSMREFQAASLKLWASKGLPRNVYIDGSQCYLGKPEAKQHYSPKKYYEAYWLLEDKVGLSILLYGGIFRPLEVTLLLRNSSLQERLDPATKSPSLLMEEQSDSSTESPASSTAMQSPYLFIKSSPQENQETESWKGRDINQALLAKNSPLQAEARVYRHFTKALLKRYLSQSAIQLFQAFHGHAEPNRLPTIREEKRDLVRQRKQQLALSQAVHELLGLKPSPNLQDDCVRYLDRALQLARHLVQVQYSLAGNNWLQIQAKVHSLSSSLPFLYGEETTSPGDTLQMMGDDVLVQVTATVLHGPTQPSLMDAMPLNGYSIAPVAVALSTVSSHIYAVYSAKAKIYFRGQIWTAVQEWSSGSYNGTAFSAESFQAVIRSFKEILVAIHSESLSAWLHFCLKVHQCSTENMPFVDEHPPPHILPLTALLPFDSRSIQDSTYAEVPVLKRQPLNYAQYDLLQSFTTN</sequence>
<feature type="region of interest" description="Disordered" evidence="1">
    <location>
        <begin position="139"/>
        <end position="163"/>
    </location>
</feature>
<dbReference type="EMBL" id="ML213820">
    <property type="protein sequence ID" value="TFK31216.1"/>
    <property type="molecule type" value="Genomic_DNA"/>
</dbReference>
<dbReference type="OrthoDB" id="3052243at2759"/>
<evidence type="ECO:0000313" key="2">
    <source>
        <dbReference type="EMBL" id="TFK31216.1"/>
    </source>
</evidence>
<protein>
    <submittedName>
        <fullName evidence="2">Uncharacterized protein</fullName>
    </submittedName>
</protein>
<evidence type="ECO:0000313" key="3">
    <source>
        <dbReference type="Proteomes" id="UP000308652"/>
    </source>
</evidence>
<reference evidence="2 3" key="1">
    <citation type="journal article" date="2019" name="Nat. Ecol. Evol.">
        <title>Megaphylogeny resolves global patterns of mushroom evolution.</title>
        <authorList>
            <person name="Varga T."/>
            <person name="Krizsan K."/>
            <person name="Foldi C."/>
            <person name="Dima B."/>
            <person name="Sanchez-Garcia M."/>
            <person name="Sanchez-Ramirez S."/>
            <person name="Szollosi G.J."/>
            <person name="Szarkandi J.G."/>
            <person name="Papp V."/>
            <person name="Albert L."/>
            <person name="Andreopoulos W."/>
            <person name="Angelini C."/>
            <person name="Antonin V."/>
            <person name="Barry K.W."/>
            <person name="Bougher N.L."/>
            <person name="Buchanan P."/>
            <person name="Buyck B."/>
            <person name="Bense V."/>
            <person name="Catcheside P."/>
            <person name="Chovatia M."/>
            <person name="Cooper J."/>
            <person name="Damon W."/>
            <person name="Desjardin D."/>
            <person name="Finy P."/>
            <person name="Geml J."/>
            <person name="Haridas S."/>
            <person name="Hughes K."/>
            <person name="Justo A."/>
            <person name="Karasinski D."/>
            <person name="Kautmanova I."/>
            <person name="Kiss B."/>
            <person name="Kocsube S."/>
            <person name="Kotiranta H."/>
            <person name="LaButti K.M."/>
            <person name="Lechner B.E."/>
            <person name="Liimatainen K."/>
            <person name="Lipzen A."/>
            <person name="Lukacs Z."/>
            <person name="Mihaltcheva S."/>
            <person name="Morgado L.N."/>
            <person name="Niskanen T."/>
            <person name="Noordeloos M.E."/>
            <person name="Ohm R.A."/>
            <person name="Ortiz-Santana B."/>
            <person name="Ovrebo C."/>
            <person name="Racz N."/>
            <person name="Riley R."/>
            <person name="Savchenko A."/>
            <person name="Shiryaev A."/>
            <person name="Soop K."/>
            <person name="Spirin V."/>
            <person name="Szebenyi C."/>
            <person name="Tomsovsky M."/>
            <person name="Tulloss R.E."/>
            <person name="Uehling J."/>
            <person name="Grigoriev I.V."/>
            <person name="Vagvolgyi C."/>
            <person name="Papp T."/>
            <person name="Martin F.M."/>
            <person name="Miettinen O."/>
            <person name="Hibbett D.S."/>
            <person name="Nagy L.G."/>
        </authorList>
    </citation>
    <scope>NUCLEOTIDE SEQUENCE [LARGE SCALE GENOMIC DNA]</scope>
    <source>
        <strain evidence="2 3">CBS 166.37</strain>
    </source>
</reference>
<evidence type="ECO:0000256" key="1">
    <source>
        <dbReference type="SAM" id="MobiDB-lite"/>
    </source>
</evidence>
<name>A0A5C3LH34_9AGAR</name>
<organism evidence="2 3">
    <name type="scientific">Crucibulum laeve</name>
    <dbReference type="NCBI Taxonomy" id="68775"/>
    <lineage>
        <taxon>Eukaryota</taxon>
        <taxon>Fungi</taxon>
        <taxon>Dikarya</taxon>
        <taxon>Basidiomycota</taxon>
        <taxon>Agaricomycotina</taxon>
        <taxon>Agaricomycetes</taxon>
        <taxon>Agaricomycetidae</taxon>
        <taxon>Agaricales</taxon>
        <taxon>Agaricineae</taxon>
        <taxon>Nidulariaceae</taxon>
        <taxon>Crucibulum</taxon>
    </lineage>
</organism>
<dbReference type="Proteomes" id="UP000308652">
    <property type="component" value="Unassembled WGS sequence"/>
</dbReference>
<gene>
    <name evidence="2" type="ORF">BDQ12DRAFT_240948</name>
</gene>
<dbReference type="AlphaFoldDB" id="A0A5C3LH34"/>
<proteinExistence type="predicted"/>
<keyword evidence="3" id="KW-1185">Reference proteome</keyword>
<accession>A0A5C3LH34</accession>
<feature type="compositionally biased region" description="Low complexity" evidence="1">
    <location>
        <begin position="153"/>
        <end position="163"/>
    </location>
</feature>
<dbReference type="STRING" id="68775.A0A5C3LH34"/>